<keyword evidence="5 6" id="KW-0472">Membrane</keyword>
<comment type="caution">
    <text evidence="8">The sequence shown here is derived from an EMBL/GenBank/DDBJ whole genome shotgun (WGS) entry which is preliminary data.</text>
</comment>
<dbReference type="PROSITE" id="PS00154">
    <property type="entry name" value="ATPASE_E1_E2"/>
    <property type="match status" value="1"/>
</dbReference>
<dbReference type="InterPro" id="IPR059000">
    <property type="entry name" value="ATPase_P-type_domA"/>
</dbReference>
<dbReference type="Proteomes" id="UP000238672">
    <property type="component" value="Unassembled WGS sequence"/>
</dbReference>
<dbReference type="PANTHER" id="PTHR42861">
    <property type="entry name" value="CALCIUM-TRANSPORTING ATPASE"/>
    <property type="match status" value="1"/>
</dbReference>
<dbReference type="InterPro" id="IPR023299">
    <property type="entry name" value="ATPase_P-typ_cyto_dom_N"/>
</dbReference>
<keyword evidence="2 6" id="KW-0812">Transmembrane</keyword>
<comment type="subcellular location">
    <subcellularLocation>
        <location evidence="1">Membrane</location>
        <topology evidence="1">Multi-pass membrane protein</topology>
    </subcellularLocation>
</comment>
<name>A0A2S8NTT9_9MOLU</name>
<evidence type="ECO:0000256" key="2">
    <source>
        <dbReference type="ARBA" id="ARBA00022692"/>
    </source>
</evidence>
<dbReference type="InterPro" id="IPR008250">
    <property type="entry name" value="ATPase_P-typ_transduc_dom_A_sf"/>
</dbReference>
<organism evidence="8 9">
    <name type="scientific">Candidatus Phytoplasma phoenicium</name>
    <dbReference type="NCBI Taxonomy" id="198422"/>
    <lineage>
        <taxon>Bacteria</taxon>
        <taxon>Bacillati</taxon>
        <taxon>Mycoplasmatota</taxon>
        <taxon>Mollicutes</taxon>
        <taxon>Acholeplasmatales</taxon>
        <taxon>Acholeplasmataceae</taxon>
        <taxon>Candidatus Phytoplasma</taxon>
        <taxon>16SrIX (Pigeon pea witches'-broom group)</taxon>
    </lineage>
</organism>
<dbReference type="Pfam" id="PF00122">
    <property type="entry name" value="E1-E2_ATPase"/>
    <property type="match status" value="1"/>
</dbReference>
<dbReference type="InterPro" id="IPR044492">
    <property type="entry name" value="P_typ_ATPase_HD_dom"/>
</dbReference>
<protein>
    <submittedName>
        <fullName evidence="8">Cation-transporting ATPase</fullName>
    </submittedName>
</protein>
<dbReference type="SFLD" id="SFLDG00002">
    <property type="entry name" value="C1.7:_P-type_atpase_like"/>
    <property type="match status" value="1"/>
</dbReference>
<dbReference type="PRINTS" id="PR00120">
    <property type="entry name" value="HATPASE"/>
</dbReference>
<dbReference type="InterPro" id="IPR036412">
    <property type="entry name" value="HAD-like_sf"/>
</dbReference>
<evidence type="ECO:0000256" key="6">
    <source>
        <dbReference type="SAM" id="Phobius"/>
    </source>
</evidence>
<dbReference type="InterPro" id="IPR018303">
    <property type="entry name" value="ATPase_P-typ_P_site"/>
</dbReference>
<evidence type="ECO:0000313" key="9">
    <source>
        <dbReference type="Proteomes" id="UP000238672"/>
    </source>
</evidence>
<dbReference type="Gene3D" id="2.70.150.10">
    <property type="entry name" value="Calcium-transporting ATPase, cytoplasmic transduction domain A"/>
    <property type="match status" value="1"/>
</dbReference>
<feature type="transmembrane region" description="Helical" evidence="6">
    <location>
        <begin position="620"/>
        <end position="644"/>
    </location>
</feature>
<feature type="transmembrane region" description="Helical" evidence="6">
    <location>
        <begin position="66"/>
        <end position="84"/>
    </location>
</feature>
<feature type="transmembrane region" description="Helical" evidence="6">
    <location>
        <begin position="717"/>
        <end position="734"/>
    </location>
</feature>
<dbReference type="SUPFAM" id="SSF56784">
    <property type="entry name" value="HAD-like"/>
    <property type="match status" value="1"/>
</dbReference>
<dbReference type="SFLD" id="SFLDS00003">
    <property type="entry name" value="Haloacid_Dehalogenase"/>
    <property type="match status" value="1"/>
</dbReference>
<dbReference type="NCBIfam" id="TIGR01494">
    <property type="entry name" value="ATPase_P-type"/>
    <property type="match status" value="2"/>
</dbReference>
<dbReference type="GO" id="GO:0005524">
    <property type="term" value="F:ATP binding"/>
    <property type="evidence" value="ECO:0007669"/>
    <property type="project" value="InterPro"/>
</dbReference>
<feature type="domain" description="P-type ATPase A" evidence="7">
    <location>
        <begin position="123"/>
        <end position="216"/>
    </location>
</feature>
<accession>A0A2S8NTT9</accession>
<keyword evidence="4 6" id="KW-1133">Transmembrane helix</keyword>
<dbReference type="SFLD" id="SFLDF00027">
    <property type="entry name" value="p-type_atpase"/>
    <property type="match status" value="1"/>
</dbReference>
<dbReference type="Gene3D" id="1.20.1110.10">
    <property type="entry name" value="Calcium-transporting ATPase, transmembrane domain"/>
    <property type="match status" value="1"/>
</dbReference>
<feature type="transmembrane region" description="Helical" evidence="6">
    <location>
        <begin position="746"/>
        <end position="762"/>
    </location>
</feature>
<evidence type="ECO:0000256" key="3">
    <source>
        <dbReference type="ARBA" id="ARBA00022967"/>
    </source>
</evidence>
<evidence type="ECO:0000259" key="7">
    <source>
        <dbReference type="Pfam" id="PF00122"/>
    </source>
</evidence>
<dbReference type="GO" id="GO:0016887">
    <property type="term" value="F:ATP hydrolysis activity"/>
    <property type="evidence" value="ECO:0007669"/>
    <property type="project" value="InterPro"/>
</dbReference>
<dbReference type="InterPro" id="IPR023214">
    <property type="entry name" value="HAD_sf"/>
</dbReference>
<feature type="transmembrane region" description="Helical" evidence="6">
    <location>
        <begin position="268"/>
        <end position="296"/>
    </location>
</feature>
<dbReference type="GO" id="GO:0016020">
    <property type="term" value="C:membrane"/>
    <property type="evidence" value="ECO:0007669"/>
    <property type="project" value="UniProtKB-SubCell"/>
</dbReference>
<gene>
    <name evidence="8" type="ORF">C6B37_01880</name>
</gene>
<dbReference type="EMBL" id="PUUG01000057">
    <property type="protein sequence ID" value="PQP79424.1"/>
    <property type="molecule type" value="Genomic_DNA"/>
</dbReference>
<evidence type="ECO:0000256" key="4">
    <source>
        <dbReference type="ARBA" id="ARBA00022989"/>
    </source>
</evidence>
<dbReference type="Gene3D" id="3.40.1110.10">
    <property type="entry name" value="Calcium-transporting ATPase, cytoplasmic domain N"/>
    <property type="match status" value="1"/>
</dbReference>
<dbReference type="InterPro" id="IPR023298">
    <property type="entry name" value="ATPase_P-typ_TM_dom_sf"/>
</dbReference>
<dbReference type="SUPFAM" id="SSF81665">
    <property type="entry name" value="Calcium ATPase, transmembrane domain M"/>
    <property type="match status" value="1"/>
</dbReference>
<feature type="transmembrane region" description="Helical" evidence="6">
    <location>
        <begin position="694"/>
        <end position="711"/>
    </location>
</feature>
<dbReference type="AlphaFoldDB" id="A0A2S8NTT9"/>
<keyword evidence="9" id="KW-1185">Reference proteome</keyword>
<feature type="transmembrane region" description="Helical" evidence="6">
    <location>
        <begin position="90"/>
        <end position="108"/>
    </location>
</feature>
<keyword evidence="3" id="KW-1278">Translocase</keyword>
<dbReference type="Pfam" id="PF00702">
    <property type="entry name" value="Hydrolase"/>
    <property type="match status" value="1"/>
</dbReference>
<feature type="transmembrane region" description="Helical" evidence="6">
    <location>
        <begin position="233"/>
        <end position="253"/>
    </location>
</feature>
<evidence type="ECO:0000313" key="8">
    <source>
        <dbReference type="EMBL" id="PQP79424.1"/>
    </source>
</evidence>
<dbReference type="Gene3D" id="3.40.50.1000">
    <property type="entry name" value="HAD superfamily/HAD-like"/>
    <property type="match status" value="1"/>
</dbReference>
<evidence type="ECO:0000256" key="1">
    <source>
        <dbReference type="ARBA" id="ARBA00004141"/>
    </source>
</evidence>
<feature type="transmembrane region" description="Helical" evidence="6">
    <location>
        <begin position="782"/>
        <end position="807"/>
    </location>
</feature>
<dbReference type="SUPFAM" id="SSF81653">
    <property type="entry name" value="Calcium ATPase, transduction domain A"/>
    <property type="match status" value="1"/>
</dbReference>
<dbReference type="PROSITE" id="PS01229">
    <property type="entry name" value="COF_2"/>
    <property type="match status" value="1"/>
</dbReference>
<proteinExistence type="predicted"/>
<feature type="transmembrane region" description="Helical" evidence="6">
    <location>
        <begin position="656"/>
        <end position="673"/>
    </location>
</feature>
<dbReference type="PRINTS" id="PR00119">
    <property type="entry name" value="CATATPASE"/>
</dbReference>
<dbReference type="InterPro" id="IPR001757">
    <property type="entry name" value="P_typ_ATPase"/>
</dbReference>
<sequence length="812" mass="92702">MSKNKKLSQDYSLNELDKKKMNNKYFFNLKGLSTQEAERRLNQEQKKYTQNIDNNISIKDIICNNCFTFLNLLFLIVAFVIITIKQYKHLIFLFLNTLNLLINIIQEIKAKKILDQISFLTLDNTKVIRDGHLIDIPIKNIVCGDILFLETGSQITADSYLKEGAIEVNESMLTGESKLIFKKKGDFLFSGSYVVSGHGAAEVSATGINMYISKLTIEAKKYKKIQTPLTKNLSYLILAIIYVLIPTALILFFCCQKEYNSVLKEKFILGLCAFILGFLPSGLFLLTTLTLTVGFIKLSRKKAYMRDLFGIEMLAQIDVLCLDKTGTITDGKMKVKEILEYSKSNLISPQLMSQLVTAFPNNNATQKALYDKFALGKLISTPSIIINKKSFSSLRKYSAVQFAKEGTFLLGAPEFILQKQFTKIKNDVETKTKLGYRVLLLTQTETSLECINEKTNFKIISLICLEDHLKEDAFATLEYFRRNNIKIKIISGDNPDTIAYIAHKLKIIENPRQTINLTNMDKEHEIKELSVTYDVFGRATPEQKKTILQGLKQNNLKVAMIGDGVNDILAFKEADISIAMASGSKAAQNIANLVMMDSNFSALPQVVAEGRRIINNLKKISVLFLVKTMSVFGLALINFCLNFFSSSKQPFPFQPLQLNLIDTFFIGIPSFCLSLETNNQKVQKDFLKSVLKKAFPYSLLISFNYLFLICFNLKSYTYLFLNILTALTFFYLLIDICKPFNKWKILLVNLMFLSFIFAFWFLQLKNESLDLIIQSLLERKFLILILINIIFFIIVFLKKDLFLLNFVKKLIL</sequence>
<evidence type="ECO:0000256" key="5">
    <source>
        <dbReference type="ARBA" id="ARBA00023136"/>
    </source>
</evidence>
<reference evidence="8 9" key="1">
    <citation type="submission" date="2018-02" db="EMBL/GenBank/DDBJ databases">
        <title>Metagenomics reveals mixed infection of spiroplasma and phytoplasma in chicory.</title>
        <authorList>
            <person name="Polano C."/>
            <person name="Moruzzi S."/>
            <person name="Ermacora P."/>
            <person name="Ferrini F."/>
            <person name="Martini M."/>
            <person name="Firrao G."/>
        </authorList>
    </citation>
    <scope>NUCLEOTIDE SEQUENCE [LARGE SCALE GENOMIC DNA]</scope>
    <source>
        <strain evidence="8 9">ChiP</strain>
    </source>
</reference>